<name>A0ABQ1G220_9GAMM</name>
<dbReference type="Proteomes" id="UP000627464">
    <property type="component" value="Unassembled WGS sequence"/>
</dbReference>
<evidence type="ECO:0000259" key="6">
    <source>
        <dbReference type="PROSITE" id="PS50983"/>
    </source>
</evidence>
<dbReference type="PRINTS" id="PR01715">
    <property type="entry name" value="FERRIBNDNGPP"/>
</dbReference>
<dbReference type="EMBL" id="BMFZ01000002">
    <property type="protein sequence ID" value="GGA35317.1"/>
    <property type="molecule type" value="Genomic_DNA"/>
</dbReference>
<reference evidence="8" key="1">
    <citation type="journal article" date="2019" name="Int. J. Syst. Evol. Microbiol.">
        <title>The Global Catalogue of Microorganisms (GCM) 10K type strain sequencing project: providing services to taxonomists for standard genome sequencing and annotation.</title>
        <authorList>
            <consortium name="The Broad Institute Genomics Platform"/>
            <consortium name="The Broad Institute Genome Sequencing Center for Infectious Disease"/>
            <person name="Wu L."/>
            <person name="Ma J."/>
        </authorList>
    </citation>
    <scope>NUCLEOTIDE SEQUENCE [LARGE SCALE GENOMIC DNA]</scope>
    <source>
        <strain evidence="8">CGMCC 1.12806</strain>
    </source>
</reference>
<protein>
    <submittedName>
        <fullName evidence="7">Iron-hydroxamate transporter substrate-binding subunit</fullName>
    </submittedName>
</protein>
<keyword evidence="5" id="KW-0732">Signal</keyword>
<evidence type="ECO:0000313" key="8">
    <source>
        <dbReference type="Proteomes" id="UP000627464"/>
    </source>
</evidence>
<dbReference type="PANTHER" id="PTHR30532:SF1">
    <property type="entry name" value="IRON(3+)-HYDROXAMATE-BINDING PROTEIN FHUD"/>
    <property type="match status" value="1"/>
</dbReference>
<comment type="subcellular location">
    <subcellularLocation>
        <location evidence="1">Cell envelope</location>
    </subcellularLocation>
</comment>
<dbReference type="Gene3D" id="3.40.50.1980">
    <property type="entry name" value="Nitrogenase molybdenum iron protein domain"/>
    <property type="match status" value="2"/>
</dbReference>
<sequence length="293" mass="32573">MLTRRNLLLAGFTLFPAAYALASGYSPPLRIVSLDLAITESLLGLGIAPIAVANKRWYLNFIGHPQLPDTVQEAGLPGEPNLELLEALRPDVILCSRAQAQVNSRLQQIAPVATMDIFKPDSSPWLAAQQMITQLGNYASVTRAAQKLNAEASEQLASTGVALEKYQQRPIFLARINDDGRHLLLFGRKGMYDDLLKRMGFRNACEGKTNAWGGAVVGLDYLLRQPDARLIFFSNQQERRNVNELLSSPLWQAIPLIREGRYSSMSRLYPSGGLLSAMHFLSEFERSMKEQNV</sequence>
<keyword evidence="4" id="KW-0406">Ion transport</keyword>
<dbReference type="RefSeq" id="WP_188470618.1">
    <property type="nucleotide sequence ID" value="NZ_BMFZ01000002.1"/>
</dbReference>
<comment type="caution">
    <text evidence="7">The sequence shown here is derived from an EMBL/GenBank/DDBJ whole genome shotgun (WGS) entry which is preliminary data.</text>
</comment>
<evidence type="ECO:0000256" key="4">
    <source>
        <dbReference type="ARBA" id="ARBA00022496"/>
    </source>
</evidence>
<dbReference type="InterPro" id="IPR051313">
    <property type="entry name" value="Bact_iron-sidero_bind"/>
</dbReference>
<dbReference type="PANTHER" id="PTHR30532">
    <property type="entry name" value="IRON III DICITRATE-BINDING PERIPLASMIC PROTEIN"/>
    <property type="match status" value="1"/>
</dbReference>
<comment type="similarity">
    <text evidence="2">Belongs to the bacterial solute-binding protein 8 family.</text>
</comment>
<keyword evidence="3" id="KW-0813">Transport</keyword>
<keyword evidence="4" id="KW-0408">Iron</keyword>
<evidence type="ECO:0000256" key="5">
    <source>
        <dbReference type="ARBA" id="ARBA00022729"/>
    </source>
</evidence>
<dbReference type="PROSITE" id="PS50983">
    <property type="entry name" value="FE_B12_PBP"/>
    <property type="match status" value="1"/>
</dbReference>
<dbReference type="InterPro" id="IPR002491">
    <property type="entry name" value="ABC_transptr_periplasmic_BD"/>
</dbReference>
<organism evidence="7 8">
    <name type="scientific">Hafnia psychrotolerans</name>
    <dbReference type="NCBI Taxonomy" id="1477018"/>
    <lineage>
        <taxon>Bacteria</taxon>
        <taxon>Pseudomonadati</taxon>
        <taxon>Pseudomonadota</taxon>
        <taxon>Gammaproteobacteria</taxon>
        <taxon>Enterobacterales</taxon>
        <taxon>Hafniaceae</taxon>
        <taxon>Hafnia</taxon>
    </lineage>
</organism>
<evidence type="ECO:0000256" key="2">
    <source>
        <dbReference type="ARBA" id="ARBA00008814"/>
    </source>
</evidence>
<evidence type="ECO:0000256" key="1">
    <source>
        <dbReference type="ARBA" id="ARBA00004196"/>
    </source>
</evidence>
<gene>
    <name evidence="7" type="primary">fhuD</name>
    <name evidence="7" type="ORF">GCM10011328_07630</name>
</gene>
<evidence type="ECO:0000313" key="7">
    <source>
        <dbReference type="EMBL" id="GGA35317.1"/>
    </source>
</evidence>
<dbReference type="Pfam" id="PF01497">
    <property type="entry name" value="Peripla_BP_2"/>
    <property type="match status" value="1"/>
</dbReference>
<evidence type="ECO:0000256" key="3">
    <source>
        <dbReference type="ARBA" id="ARBA00022448"/>
    </source>
</evidence>
<proteinExistence type="inferred from homology"/>
<keyword evidence="4" id="KW-0410">Iron transport</keyword>
<accession>A0ABQ1G220</accession>
<dbReference type="SUPFAM" id="SSF53807">
    <property type="entry name" value="Helical backbone' metal receptor"/>
    <property type="match status" value="1"/>
</dbReference>
<feature type="domain" description="Fe/B12 periplasmic-binding" evidence="6">
    <location>
        <begin position="30"/>
        <end position="292"/>
    </location>
</feature>
<keyword evidence="8" id="KW-1185">Reference proteome</keyword>